<evidence type="ECO:0000256" key="1">
    <source>
        <dbReference type="SAM" id="SignalP"/>
    </source>
</evidence>
<evidence type="ECO:0000259" key="2">
    <source>
        <dbReference type="Pfam" id="PF00085"/>
    </source>
</evidence>
<reference evidence="3" key="1">
    <citation type="journal article" date="2019" name="bioRxiv">
        <title>The Genome of the Zebra Mussel, Dreissena polymorpha: A Resource for Invasive Species Research.</title>
        <authorList>
            <person name="McCartney M.A."/>
            <person name="Auch B."/>
            <person name="Kono T."/>
            <person name="Mallez S."/>
            <person name="Zhang Y."/>
            <person name="Obille A."/>
            <person name="Becker A."/>
            <person name="Abrahante J.E."/>
            <person name="Garbe J."/>
            <person name="Badalamenti J.P."/>
            <person name="Herman A."/>
            <person name="Mangelson H."/>
            <person name="Liachko I."/>
            <person name="Sullivan S."/>
            <person name="Sone E.D."/>
            <person name="Koren S."/>
            <person name="Silverstein K.A.T."/>
            <person name="Beckman K.B."/>
            <person name="Gohl D.M."/>
        </authorList>
    </citation>
    <scope>NUCLEOTIDE SEQUENCE</scope>
    <source>
        <strain evidence="3">Duluth1</strain>
        <tissue evidence="3">Whole animal</tissue>
    </source>
</reference>
<dbReference type="Gene3D" id="3.40.30.10">
    <property type="entry name" value="Glutaredoxin"/>
    <property type="match status" value="1"/>
</dbReference>
<protein>
    <recommendedName>
        <fullName evidence="2">Thioredoxin domain-containing protein</fullName>
    </recommendedName>
</protein>
<dbReference type="AlphaFoldDB" id="A0A9D4HTX0"/>
<evidence type="ECO:0000313" key="4">
    <source>
        <dbReference type="Proteomes" id="UP000828390"/>
    </source>
</evidence>
<reference evidence="3" key="2">
    <citation type="submission" date="2020-11" db="EMBL/GenBank/DDBJ databases">
        <authorList>
            <person name="McCartney M.A."/>
            <person name="Auch B."/>
            <person name="Kono T."/>
            <person name="Mallez S."/>
            <person name="Becker A."/>
            <person name="Gohl D.M."/>
            <person name="Silverstein K.A.T."/>
            <person name="Koren S."/>
            <person name="Bechman K.B."/>
            <person name="Herman A."/>
            <person name="Abrahante J.E."/>
            <person name="Garbe J."/>
        </authorList>
    </citation>
    <scope>NUCLEOTIDE SEQUENCE</scope>
    <source>
        <strain evidence="3">Duluth1</strain>
        <tissue evidence="3">Whole animal</tissue>
    </source>
</reference>
<dbReference type="Pfam" id="PF00085">
    <property type="entry name" value="Thioredoxin"/>
    <property type="match status" value="1"/>
</dbReference>
<feature type="signal peptide" evidence="1">
    <location>
        <begin position="1"/>
        <end position="21"/>
    </location>
</feature>
<keyword evidence="1" id="KW-0732">Signal</keyword>
<dbReference type="GO" id="GO:0005783">
    <property type="term" value="C:endoplasmic reticulum"/>
    <property type="evidence" value="ECO:0007669"/>
    <property type="project" value="TreeGrafter"/>
</dbReference>
<dbReference type="Proteomes" id="UP000828390">
    <property type="component" value="Unassembled WGS sequence"/>
</dbReference>
<accession>A0A9D4HTX0</accession>
<name>A0A9D4HTX0_DREPO</name>
<dbReference type="InterPro" id="IPR036249">
    <property type="entry name" value="Thioredoxin-like_sf"/>
</dbReference>
<feature type="domain" description="Thioredoxin" evidence="2">
    <location>
        <begin position="501"/>
        <end position="566"/>
    </location>
</feature>
<dbReference type="CDD" id="cd02961">
    <property type="entry name" value="PDI_a_family"/>
    <property type="match status" value="1"/>
</dbReference>
<dbReference type="InterPro" id="IPR013766">
    <property type="entry name" value="Thioredoxin_domain"/>
</dbReference>
<gene>
    <name evidence="3" type="ORF">DPMN_056760</name>
</gene>
<dbReference type="InterPro" id="IPR051063">
    <property type="entry name" value="PDI"/>
</dbReference>
<comment type="caution">
    <text evidence="3">The sequence shown here is derived from an EMBL/GenBank/DDBJ whole genome shotgun (WGS) entry which is preliminary data.</text>
</comment>
<dbReference type="GO" id="GO:0003756">
    <property type="term" value="F:protein disulfide isomerase activity"/>
    <property type="evidence" value="ECO:0007669"/>
    <property type="project" value="TreeGrafter"/>
</dbReference>
<dbReference type="GO" id="GO:0006457">
    <property type="term" value="P:protein folding"/>
    <property type="evidence" value="ECO:0007669"/>
    <property type="project" value="TreeGrafter"/>
</dbReference>
<keyword evidence="4" id="KW-1185">Reference proteome</keyword>
<dbReference type="EMBL" id="JAIWYP010000012">
    <property type="protein sequence ID" value="KAH3730765.1"/>
    <property type="molecule type" value="Genomic_DNA"/>
</dbReference>
<dbReference type="PANTHER" id="PTHR45672">
    <property type="entry name" value="PROTEIN DISULFIDE-ISOMERASE C17H9.14C-RELATED"/>
    <property type="match status" value="1"/>
</dbReference>
<evidence type="ECO:0000313" key="3">
    <source>
        <dbReference type="EMBL" id="KAH3730765.1"/>
    </source>
</evidence>
<proteinExistence type="predicted"/>
<organism evidence="3 4">
    <name type="scientific">Dreissena polymorpha</name>
    <name type="common">Zebra mussel</name>
    <name type="synonym">Mytilus polymorpha</name>
    <dbReference type="NCBI Taxonomy" id="45954"/>
    <lineage>
        <taxon>Eukaryota</taxon>
        <taxon>Metazoa</taxon>
        <taxon>Spiralia</taxon>
        <taxon>Lophotrochozoa</taxon>
        <taxon>Mollusca</taxon>
        <taxon>Bivalvia</taxon>
        <taxon>Autobranchia</taxon>
        <taxon>Heteroconchia</taxon>
        <taxon>Euheterodonta</taxon>
        <taxon>Imparidentia</taxon>
        <taxon>Neoheterodontei</taxon>
        <taxon>Myida</taxon>
        <taxon>Dreissenoidea</taxon>
        <taxon>Dreissenidae</taxon>
        <taxon>Dreissena</taxon>
    </lineage>
</organism>
<feature type="chain" id="PRO_5038517686" description="Thioredoxin domain-containing protein" evidence="1">
    <location>
        <begin position="22"/>
        <end position="871"/>
    </location>
</feature>
<sequence length="871" mass="98813">MASIGYVVTFLLSCLLHQSLCYQSYFQDIPTNVLQRHIKFSRHQPFCVVFRQAEEGSKLEKVMYDLWQAKNKAGNFTQWQVNAFNPYVSKMPPNNERPDSLPAMRCYLGETSSYQYQGRHKKSLVKEWLGRLASLFAEQSAEVNQEAIEIAQRSHDILLLAFPDGPRHHQVEDMIYGIARELDSCKAMAVHLNSNEVVALRHKYAVNRYPSVVVIHNKVINSSIHETSQVFTGHEVDRHVIKVYIEARSIGVPYLNFDELESMITISKTGEEMTPVLVCFYAHWGKDVHTYLHAYNETVNSYTQDGVLVKFGLVDLVRESSKKIATRYLKSGAMKYIPFLVLFHTDSTGKLQAIPLHVGRPFPWVMYEPLSELGIGVIERAGIRKYAEPWGTLGPDQFCSLQEGPNGTLCTVGNHNETDNIPYIRPAVMKPVRVIDKPVIKEAIKEKKWHDIFDTDSLERKLDVHAGIPVVTLDTWANIVEKSHAPRHVFYPAGKWAGEVAKVSLVVFIMSDCGNCRRNNQTFKDIHTAISHIDGGAMYYVNCTEERTLCSKQHVRGFPTIAAYRGLGWLETKSCMTEKSRAKFSKSVRVDYHGVIRTGAVLDWFSRIADNAVTNLQSGGQPPTFKEKDIQLIAMVTASTTPVARVMGYECLRLMCERLFSIIDCFSFSFSDEGVLGEEASHMSVTRVEMKRRDGVHVVLMEQGRSLADTLENTENNDLHRFHVSHSYKLNETQLCEDDIGVCTDVITEFILDHSRLPITQLTSDTFHTSTSFFKDDKLPILIALGYKENITDSAVFRKNLEEVAYEMYSQIVVMTLDVSKYSVWATQFVPHLYGHTRVYPFLHDVGQIALSTVQTAAVEEALFQEKVVAD</sequence>
<dbReference type="SUPFAM" id="SSF52833">
    <property type="entry name" value="Thioredoxin-like"/>
    <property type="match status" value="1"/>
</dbReference>